<proteinExistence type="predicted"/>
<feature type="non-terminal residue" evidence="1">
    <location>
        <position position="1"/>
    </location>
</feature>
<dbReference type="Proteomes" id="UP001519460">
    <property type="component" value="Unassembled WGS sequence"/>
</dbReference>
<evidence type="ECO:0000313" key="2">
    <source>
        <dbReference type="Proteomes" id="UP001519460"/>
    </source>
</evidence>
<organism evidence="1 2">
    <name type="scientific">Batillaria attramentaria</name>
    <dbReference type="NCBI Taxonomy" id="370345"/>
    <lineage>
        <taxon>Eukaryota</taxon>
        <taxon>Metazoa</taxon>
        <taxon>Spiralia</taxon>
        <taxon>Lophotrochozoa</taxon>
        <taxon>Mollusca</taxon>
        <taxon>Gastropoda</taxon>
        <taxon>Caenogastropoda</taxon>
        <taxon>Sorbeoconcha</taxon>
        <taxon>Cerithioidea</taxon>
        <taxon>Batillariidae</taxon>
        <taxon>Batillaria</taxon>
    </lineage>
</organism>
<gene>
    <name evidence="1" type="ORF">BaRGS_00015174</name>
</gene>
<comment type="caution">
    <text evidence="1">The sequence shown here is derived from an EMBL/GenBank/DDBJ whole genome shotgun (WGS) entry which is preliminary data.</text>
</comment>
<dbReference type="EMBL" id="JACVVK020000091">
    <property type="protein sequence ID" value="KAK7493662.1"/>
    <property type="molecule type" value="Genomic_DNA"/>
</dbReference>
<feature type="non-terminal residue" evidence="1">
    <location>
        <position position="145"/>
    </location>
</feature>
<dbReference type="AlphaFoldDB" id="A0ABD0L3Q1"/>
<keyword evidence="2" id="KW-1185">Reference proteome</keyword>
<accession>A0ABD0L3Q1</accession>
<sequence>QVSRNGSAGSAGKRISFDFTNQGFVPDHFLDDEADIYHSRRFNGLPAIRSAPDLHRVDNARRPSQDTLESAAESDISISKTVAAHVRRDSIALFSDRVNRSPLNRATNKLAADLEHLRQAHGDDFYYGMRFVGEFPPLGYTSDLK</sequence>
<protein>
    <submittedName>
        <fullName evidence="1">Uncharacterized protein</fullName>
    </submittedName>
</protein>
<evidence type="ECO:0000313" key="1">
    <source>
        <dbReference type="EMBL" id="KAK7493662.1"/>
    </source>
</evidence>
<reference evidence="1 2" key="1">
    <citation type="journal article" date="2023" name="Sci. Data">
        <title>Genome assembly of the Korean intertidal mud-creeper Batillaria attramentaria.</title>
        <authorList>
            <person name="Patra A.K."/>
            <person name="Ho P.T."/>
            <person name="Jun S."/>
            <person name="Lee S.J."/>
            <person name="Kim Y."/>
            <person name="Won Y.J."/>
        </authorList>
    </citation>
    <scope>NUCLEOTIDE SEQUENCE [LARGE SCALE GENOMIC DNA]</scope>
    <source>
        <strain evidence="1">Wonlab-2016</strain>
    </source>
</reference>
<name>A0ABD0L3Q1_9CAEN</name>